<dbReference type="Proteomes" id="UP000041254">
    <property type="component" value="Unassembled WGS sequence"/>
</dbReference>
<evidence type="ECO:0000313" key="3">
    <source>
        <dbReference type="Proteomes" id="UP000041254"/>
    </source>
</evidence>
<accession>A0A0G4FSN3</accession>
<dbReference type="InParanoid" id="A0A0G4FSN3"/>
<name>A0A0G4FSN3_VITBC</name>
<feature type="region of interest" description="Disordered" evidence="1">
    <location>
        <begin position="82"/>
        <end position="108"/>
    </location>
</feature>
<dbReference type="AlphaFoldDB" id="A0A0G4FSN3"/>
<sequence>MWCVRALPEELVAAVTPHYRHVVIDTSAGEAFLRDKLEISEREAMQWGRRLTNLTTLTVRRDRRSRRFDDLNSLLQGHVEGRREMIETKRRDAEESGRDPASSALLPDGSLTTINGYFPCEGGQRGPLPHIHALTSIVNLPSDAIGLADCFEMPSLETLTLVPEDLSGFVGSADVIRFFQHSTRRPTHLPGLDTPQEKAALFKSFAANWRGDGGENGRLFARLASIGSLDLKSDPLETENAMVELKDVSHLAGVFDKDCSGAQGGDSPLALQRRDSRELTVSGGTVEPRNLRTEGRLQTLAFSKQKLLQLSRMPSLESLTFAPGYLSESSSAGVMHFFRHSTRTPTHLPGLAAPQEKAALFTSFAAKWSGDGVEDGQPFARLASIGTLMLEGDPGLIWSAFVALKVNQMQLTLSSRLGCRIACQLASKLKCADLICRGVTASQALRVLEASVESELTYANLGVEDVGAEGITWGDKADNLPPVGLLIISITVPEDVDAASVGNLTSTSLLRLRGLRRLQLSVNDQIFGKPVHERQ</sequence>
<protein>
    <submittedName>
        <fullName evidence="2">Uncharacterized protein</fullName>
    </submittedName>
</protein>
<evidence type="ECO:0000313" key="2">
    <source>
        <dbReference type="EMBL" id="CEM17716.1"/>
    </source>
</evidence>
<feature type="compositionally biased region" description="Basic and acidic residues" evidence="1">
    <location>
        <begin position="82"/>
        <end position="98"/>
    </location>
</feature>
<organism evidence="2 3">
    <name type="scientific">Vitrella brassicaformis (strain CCMP3155)</name>
    <dbReference type="NCBI Taxonomy" id="1169540"/>
    <lineage>
        <taxon>Eukaryota</taxon>
        <taxon>Sar</taxon>
        <taxon>Alveolata</taxon>
        <taxon>Colpodellida</taxon>
        <taxon>Vitrellaceae</taxon>
        <taxon>Vitrella</taxon>
    </lineage>
</organism>
<dbReference type="VEuPathDB" id="CryptoDB:Vbra_5948"/>
<proteinExistence type="predicted"/>
<reference evidence="2 3" key="1">
    <citation type="submission" date="2014-11" db="EMBL/GenBank/DDBJ databases">
        <authorList>
            <person name="Zhu J."/>
            <person name="Qi W."/>
            <person name="Song R."/>
        </authorList>
    </citation>
    <scope>NUCLEOTIDE SEQUENCE [LARGE SCALE GENOMIC DNA]</scope>
</reference>
<dbReference type="EMBL" id="CDMY01000494">
    <property type="protein sequence ID" value="CEM17716.1"/>
    <property type="molecule type" value="Genomic_DNA"/>
</dbReference>
<keyword evidence="3" id="KW-1185">Reference proteome</keyword>
<gene>
    <name evidence="2" type="ORF">Vbra_5948</name>
</gene>
<evidence type="ECO:0000256" key="1">
    <source>
        <dbReference type="SAM" id="MobiDB-lite"/>
    </source>
</evidence>